<name>A0A1I1H6J2_9BURK</name>
<dbReference type="STRING" id="1164594.SAMN05216204_104108"/>
<proteinExistence type="predicted"/>
<sequence>MNHLIKHGVAFVALCASLLACMESAAAGQETVTETRPVDARVVRVKLDGVVNLKLRQGATPLLVLTGDPRLLGKTTTLQSGDTLNIGTETRGVSINLGRSMGLHAELTLPNLREVSSESVGGTVISGFSGDELELRLDGAGSMNVSCNYKVLTANLGGVGSMKIHGINSDSVELNLSGAGYVTLSGRSRLLKAELGGLGGLDAQGFTAENVTLELSGLGNATVTAKESANLTLSGLGSVTVHGKPLNRKASVDGLGKVSWK</sequence>
<dbReference type="Gene3D" id="2.160.20.120">
    <property type="match status" value="1"/>
</dbReference>
<feature type="domain" description="Putative auto-transporter adhesin head GIN" evidence="2">
    <location>
        <begin position="45"/>
        <end position="245"/>
    </location>
</feature>
<organism evidence="3 4">
    <name type="scientific">Massilia yuzhufengensis</name>
    <dbReference type="NCBI Taxonomy" id="1164594"/>
    <lineage>
        <taxon>Bacteria</taxon>
        <taxon>Pseudomonadati</taxon>
        <taxon>Pseudomonadota</taxon>
        <taxon>Betaproteobacteria</taxon>
        <taxon>Burkholderiales</taxon>
        <taxon>Oxalobacteraceae</taxon>
        <taxon>Telluria group</taxon>
        <taxon>Massilia</taxon>
    </lineage>
</organism>
<feature type="chain" id="PRO_5011795694" evidence="1">
    <location>
        <begin position="28"/>
        <end position="261"/>
    </location>
</feature>
<dbReference type="EMBL" id="FOLD01000004">
    <property type="protein sequence ID" value="SFC16770.1"/>
    <property type="molecule type" value="Genomic_DNA"/>
</dbReference>
<protein>
    <submittedName>
        <fullName evidence="3">Putative auto-transporter adhesin, head GIN domain</fullName>
    </submittedName>
</protein>
<dbReference type="InterPro" id="IPR021255">
    <property type="entry name" value="DUF2807"/>
</dbReference>
<evidence type="ECO:0000256" key="1">
    <source>
        <dbReference type="SAM" id="SignalP"/>
    </source>
</evidence>
<feature type="signal peptide" evidence="1">
    <location>
        <begin position="1"/>
        <end position="27"/>
    </location>
</feature>
<dbReference type="AlphaFoldDB" id="A0A1I1H6J2"/>
<dbReference type="RefSeq" id="WP_091872070.1">
    <property type="nucleotide sequence ID" value="NZ_FOLD01000004.1"/>
</dbReference>
<evidence type="ECO:0000259" key="2">
    <source>
        <dbReference type="Pfam" id="PF10988"/>
    </source>
</evidence>
<gene>
    <name evidence="3" type="ORF">SAMN05216204_104108</name>
</gene>
<dbReference type="Proteomes" id="UP000198639">
    <property type="component" value="Unassembled WGS sequence"/>
</dbReference>
<evidence type="ECO:0000313" key="3">
    <source>
        <dbReference type="EMBL" id="SFC16770.1"/>
    </source>
</evidence>
<accession>A0A1I1H6J2</accession>
<dbReference type="PROSITE" id="PS51257">
    <property type="entry name" value="PROKAR_LIPOPROTEIN"/>
    <property type="match status" value="1"/>
</dbReference>
<dbReference type="OrthoDB" id="8706990at2"/>
<evidence type="ECO:0000313" key="4">
    <source>
        <dbReference type="Proteomes" id="UP000198639"/>
    </source>
</evidence>
<keyword evidence="1" id="KW-0732">Signal</keyword>
<keyword evidence="4" id="KW-1185">Reference proteome</keyword>
<reference evidence="4" key="1">
    <citation type="submission" date="2016-10" db="EMBL/GenBank/DDBJ databases">
        <authorList>
            <person name="Varghese N."/>
            <person name="Submissions S."/>
        </authorList>
    </citation>
    <scope>NUCLEOTIDE SEQUENCE [LARGE SCALE GENOMIC DNA]</scope>
    <source>
        <strain evidence="4">CGMCC 1.12041</strain>
    </source>
</reference>
<dbReference type="Pfam" id="PF10988">
    <property type="entry name" value="DUF2807"/>
    <property type="match status" value="1"/>
</dbReference>